<proteinExistence type="predicted"/>
<dbReference type="GO" id="GO:0003723">
    <property type="term" value="F:RNA binding"/>
    <property type="evidence" value="ECO:0007669"/>
    <property type="project" value="TreeGrafter"/>
</dbReference>
<accession>A0A1D3D1R8</accession>
<dbReference type="Gene3D" id="3.40.50.150">
    <property type="entry name" value="Vaccinia Virus protein VP39"/>
    <property type="match status" value="1"/>
</dbReference>
<dbReference type="VEuPathDB" id="ToxoDB:LOC34619095"/>
<organism evidence="2 3">
    <name type="scientific">Cyclospora cayetanensis</name>
    <dbReference type="NCBI Taxonomy" id="88456"/>
    <lineage>
        <taxon>Eukaryota</taxon>
        <taxon>Sar</taxon>
        <taxon>Alveolata</taxon>
        <taxon>Apicomplexa</taxon>
        <taxon>Conoidasida</taxon>
        <taxon>Coccidia</taxon>
        <taxon>Eucoccidiorida</taxon>
        <taxon>Eimeriorina</taxon>
        <taxon>Eimeriidae</taxon>
        <taxon>Cyclospora</taxon>
    </lineage>
</organism>
<reference evidence="2 3" key="1">
    <citation type="journal article" date="2016" name="BMC Genomics">
        <title>Comparative genomics reveals Cyclospora cayetanensis possesses coccidia-like metabolism and invasion components but unique surface antigens.</title>
        <authorList>
            <person name="Liu S."/>
            <person name="Wang L."/>
            <person name="Zheng H."/>
            <person name="Xu Z."/>
            <person name="Roellig D.M."/>
            <person name="Li N."/>
            <person name="Frace M.A."/>
            <person name="Tang K."/>
            <person name="Arrowood M.J."/>
            <person name="Moss D.M."/>
            <person name="Zhang L."/>
            <person name="Feng Y."/>
            <person name="Xiao L."/>
        </authorList>
    </citation>
    <scope>NUCLEOTIDE SEQUENCE [LARGE SCALE GENOMIC DNA]</scope>
    <source>
        <strain evidence="2 3">CHN_HEN01</strain>
    </source>
</reference>
<name>A0A1D3D1R8_9EIME</name>
<keyword evidence="3" id="KW-1185">Reference proteome</keyword>
<dbReference type="SUPFAM" id="SSF53335">
    <property type="entry name" value="S-adenosyl-L-methionine-dependent methyltransferases"/>
    <property type="match status" value="1"/>
</dbReference>
<dbReference type="PANTHER" id="PTHR45904:SF2">
    <property type="entry name" value="TRNA (URACIL-5-)-METHYLTRANSFERASE HOMOLOG A"/>
    <property type="match status" value="1"/>
</dbReference>
<dbReference type="VEuPathDB" id="ToxoDB:cyc_02211"/>
<evidence type="ECO:0000256" key="1">
    <source>
        <dbReference type="SAM" id="MobiDB-lite"/>
    </source>
</evidence>
<evidence type="ECO:0000313" key="3">
    <source>
        <dbReference type="Proteomes" id="UP000095192"/>
    </source>
</evidence>
<dbReference type="InterPro" id="IPR045850">
    <property type="entry name" value="TRM2_met"/>
</dbReference>
<dbReference type="AlphaFoldDB" id="A0A1D3D1R8"/>
<comment type="caution">
    <text evidence="2">The sequence shown here is derived from an EMBL/GenBank/DDBJ whole genome shotgun (WGS) entry which is preliminary data.</text>
</comment>
<dbReference type="Gene3D" id="2.40.50.1070">
    <property type="match status" value="1"/>
</dbReference>
<sequence length="566" mass="62227">MHPFSPCGNPQVLPALPAPVEGRVGYRNKCEFTIGLTRKQQGQPLELQADEEEQTTPCVGFVCGVQRMQPQVAPPSGLLLLNHGMQEAARAMEERGREVPSRLSGLSFRPPLAVCPSRCQGPPICPLNSAQRTVSQPKQQLHVVTCCFLDAALTPQIRPFESESQESAHARSELIQSVVAAFGGRTFGDYKVTSIYLQENSALSDSVEGHPMEKIYGSDVLEQRLFDLHFRLGPSSFFQMVEAAVMDARRNARLNGLEKDVHFIAGKAEDVLPGLLEEFSAETYISAVVDPPRMGLRHLEQALPWLPGDSRANASLLLLGGCRSCRGAQAAHHYWRCGICMSDRFSFADPQVLKALKQCKQLEKLVYVSCNCKTLAENVLENLSERANLVLRIGMFSVACCHFLQHLWQMCFLCHTRRLLSALPPPPFFFSLHRLSSEESDDPFVPIAALPVDMFPHTLHCEAVLLLARRSRAAATAAEYHSTKRDKLLKLTAVEPALATGEPFTPSDDEEDEETTHQGMEAAAGCTRENGDGSGPSTNKHAHPQHLPPAASSTTPIWQGANPLLD</sequence>
<dbReference type="InterPro" id="IPR029063">
    <property type="entry name" value="SAM-dependent_MTases_sf"/>
</dbReference>
<dbReference type="InParanoid" id="A0A1D3D1R8"/>
<dbReference type="Proteomes" id="UP000095192">
    <property type="component" value="Unassembled WGS sequence"/>
</dbReference>
<protein>
    <submittedName>
        <fullName evidence="2">Uncharacterized protein</fullName>
    </submittedName>
</protein>
<evidence type="ECO:0000313" key="2">
    <source>
        <dbReference type="EMBL" id="OEH77395.1"/>
    </source>
</evidence>
<dbReference type="EMBL" id="JROU02001104">
    <property type="protein sequence ID" value="OEH77395.1"/>
    <property type="molecule type" value="Genomic_DNA"/>
</dbReference>
<feature type="region of interest" description="Disordered" evidence="1">
    <location>
        <begin position="499"/>
        <end position="566"/>
    </location>
</feature>
<dbReference type="PANTHER" id="PTHR45904">
    <property type="entry name" value="TRNA (URACIL-5-)-METHYLTRANSFERASE"/>
    <property type="match status" value="1"/>
</dbReference>
<gene>
    <name evidence="2" type="ORF">cyc_02211</name>
</gene>